<dbReference type="SUPFAM" id="SSF48452">
    <property type="entry name" value="TPR-like"/>
    <property type="match status" value="1"/>
</dbReference>
<dbReference type="PANTHER" id="PTHR12480">
    <property type="entry name" value="ARGININE DEMETHYLASE AND LYSYL-HYDROXYLASE JMJD"/>
    <property type="match status" value="1"/>
</dbReference>
<dbReference type="PROSITE" id="PS51184">
    <property type="entry name" value="JMJC"/>
    <property type="match status" value="1"/>
</dbReference>
<evidence type="ECO:0000259" key="4">
    <source>
        <dbReference type="PROSITE" id="PS51184"/>
    </source>
</evidence>
<keyword evidence="3" id="KW-0472">Membrane</keyword>
<dbReference type="EMBL" id="JBAMIC010000010">
    <property type="protein sequence ID" value="KAK7102585.1"/>
    <property type="molecule type" value="Genomic_DNA"/>
</dbReference>
<feature type="transmembrane region" description="Helical" evidence="3">
    <location>
        <begin position="43"/>
        <end position="62"/>
    </location>
</feature>
<feature type="repeat" description="TPR" evidence="1">
    <location>
        <begin position="456"/>
        <end position="489"/>
    </location>
</feature>
<dbReference type="GO" id="GO:0000987">
    <property type="term" value="F:cis-regulatory region sequence-specific DNA binding"/>
    <property type="evidence" value="ECO:0007669"/>
    <property type="project" value="TreeGrafter"/>
</dbReference>
<dbReference type="Proteomes" id="UP001374579">
    <property type="component" value="Unassembled WGS sequence"/>
</dbReference>
<evidence type="ECO:0000313" key="5">
    <source>
        <dbReference type="EMBL" id="KAK7102585.1"/>
    </source>
</evidence>
<dbReference type="SMART" id="SM00558">
    <property type="entry name" value="JmjC"/>
    <property type="match status" value="1"/>
</dbReference>
<dbReference type="SUPFAM" id="SSF51197">
    <property type="entry name" value="Clavaminate synthase-like"/>
    <property type="match status" value="1"/>
</dbReference>
<accession>A0AAN9BAT1</accession>
<evidence type="ECO:0000256" key="3">
    <source>
        <dbReference type="SAM" id="Phobius"/>
    </source>
</evidence>
<dbReference type="Gene3D" id="1.25.40.10">
    <property type="entry name" value="Tetratricopeptide repeat domain"/>
    <property type="match status" value="1"/>
</dbReference>
<dbReference type="InterPro" id="IPR050910">
    <property type="entry name" value="JMJD6_ArgDemeth/LysHydrox"/>
</dbReference>
<dbReference type="GO" id="GO:0005634">
    <property type="term" value="C:nucleus"/>
    <property type="evidence" value="ECO:0007669"/>
    <property type="project" value="TreeGrafter"/>
</dbReference>
<dbReference type="AlphaFoldDB" id="A0AAN9BAT1"/>
<proteinExistence type="predicted"/>
<dbReference type="Pfam" id="PF13181">
    <property type="entry name" value="TPR_8"/>
    <property type="match status" value="3"/>
</dbReference>
<name>A0AAN9BAT1_9CAEN</name>
<dbReference type="SMART" id="SM00028">
    <property type="entry name" value="TPR"/>
    <property type="match status" value="3"/>
</dbReference>
<dbReference type="InterPro" id="IPR041667">
    <property type="entry name" value="Cupin_8"/>
</dbReference>
<feature type="repeat" description="TPR" evidence="1">
    <location>
        <begin position="388"/>
        <end position="421"/>
    </location>
</feature>
<feature type="repeat" description="TPR" evidence="1">
    <location>
        <begin position="422"/>
        <end position="455"/>
    </location>
</feature>
<feature type="domain" description="JmjC" evidence="4">
    <location>
        <begin position="208"/>
        <end position="355"/>
    </location>
</feature>
<protein>
    <recommendedName>
        <fullName evidence="4">JmjC domain-containing protein</fullName>
    </recommendedName>
</protein>
<keyword evidence="3" id="KW-0812">Transmembrane</keyword>
<dbReference type="InterPro" id="IPR019734">
    <property type="entry name" value="TPR_rpt"/>
</dbReference>
<dbReference type="PANTHER" id="PTHR12480:SF21">
    <property type="entry name" value="JMJC DOMAIN-CONTAINING PROTEIN 8"/>
    <property type="match status" value="1"/>
</dbReference>
<evidence type="ECO:0000256" key="2">
    <source>
        <dbReference type="SAM" id="MobiDB-lite"/>
    </source>
</evidence>
<evidence type="ECO:0000256" key="1">
    <source>
        <dbReference type="PROSITE-ProRule" id="PRU00339"/>
    </source>
</evidence>
<gene>
    <name evidence="5" type="ORF">V1264_020782</name>
</gene>
<feature type="compositionally biased region" description="Basic and acidic residues" evidence="2">
    <location>
        <begin position="504"/>
        <end position="517"/>
    </location>
</feature>
<keyword evidence="6" id="KW-1185">Reference proteome</keyword>
<reference evidence="5 6" key="1">
    <citation type="submission" date="2024-02" db="EMBL/GenBank/DDBJ databases">
        <title>Chromosome-scale genome assembly of the rough periwinkle Littorina saxatilis.</title>
        <authorList>
            <person name="De Jode A."/>
            <person name="Faria R."/>
            <person name="Formenti G."/>
            <person name="Sims Y."/>
            <person name="Smith T.P."/>
            <person name="Tracey A."/>
            <person name="Wood J.M.D."/>
            <person name="Zagrodzka Z.B."/>
            <person name="Johannesson K."/>
            <person name="Butlin R.K."/>
            <person name="Leder E.H."/>
        </authorList>
    </citation>
    <scope>NUCLEOTIDE SEQUENCE [LARGE SCALE GENOMIC DNA]</scope>
    <source>
        <strain evidence="5">Snail1</strain>
        <tissue evidence="5">Muscle</tissue>
    </source>
</reference>
<dbReference type="InterPro" id="IPR003347">
    <property type="entry name" value="JmjC_dom"/>
</dbReference>
<organism evidence="5 6">
    <name type="scientific">Littorina saxatilis</name>
    <dbReference type="NCBI Taxonomy" id="31220"/>
    <lineage>
        <taxon>Eukaryota</taxon>
        <taxon>Metazoa</taxon>
        <taxon>Spiralia</taxon>
        <taxon>Lophotrochozoa</taxon>
        <taxon>Mollusca</taxon>
        <taxon>Gastropoda</taxon>
        <taxon>Caenogastropoda</taxon>
        <taxon>Littorinimorpha</taxon>
        <taxon>Littorinoidea</taxon>
        <taxon>Littorinidae</taxon>
        <taxon>Littorina</taxon>
    </lineage>
</organism>
<dbReference type="InterPro" id="IPR011990">
    <property type="entry name" value="TPR-like_helical_dom_sf"/>
</dbReference>
<feature type="region of interest" description="Disordered" evidence="2">
    <location>
        <begin position="1"/>
        <end position="22"/>
    </location>
</feature>
<feature type="region of interest" description="Disordered" evidence="2">
    <location>
        <begin position="504"/>
        <end position="527"/>
    </location>
</feature>
<sequence>MTKRRPAKLGQDSTISNGHHANLNGKLGSSVTSSVSSWMTPATLVKTAILVVIAAVGPVIVLKDFGFKGLGSGNFKSDPLSSSSLPLEPNGGWRLADKATVGKFGSDKCNIERVSVADLNPDRFESEYRFKKPVIVTFPHGARDWTDPRMWSLDSLNRSYGEWVMGFGNSLEIIRRGGNGPQTSTFSQFIDRISQEKNSTSGLPMYYIFDRDFYYDSSLPATIRLPPYFPSDKKQQDSIFFLGASGSGVVFHKHADTWNGVVFGKKRWFLYPMHHTPPGGVHHGYSILDWFELVYPNLTAEQRPLECVQEGGEILYLPEGFYHATLNIGDTIAVALQNKDPVLIEEKITYEVTNLVNVLDRPNSDAQIVNSKLLNKFLKLKELLPESAEVNMKLGDKYGDLDQHEKAIEYLQKAIDLDPYFVLAYTRLGASLSTLKRDDEAEKALKRAVELSPRVWDVYKEYSMFLMYKGRYAEAVPYLKKGAELNPDMMPFWSYLKQAQEKSGDVEGAKKTQEKIDQLTQMKENSN</sequence>
<feature type="compositionally biased region" description="Polar residues" evidence="2">
    <location>
        <begin position="518"/>
        <end position="527"/>
    </location>
</feature>
<comment type="caution">
    <text evidence="5">The sequence shown here is derived from an EMBL/GenBank/DDBJ whole genome shotgun (WGS) entry which is preliminary data.</text>
</comment>
<evidence type="ECO:0000313" key="6">
    <source>
        <dbReference type="Proteomes" id="UP001374579"/>
    </source>
</evidence>
<keyword evidence="3" id="KW-1133">Transmembrane helix</keyword>
<dbReference type="PROSITE" id="PS50005">
    <property type="entry name" value="TPR"/>
    <property type="match status" value="3"/>
</dbReference>
<dbReference type="Pfam" id="PF13621">
    <property type="entry name" value="Cupin_8"/>
    <property type="match status" value="1"/>
</dbReference>
<keyword evidence="1" id="KW-0802">TPR repeat</keyword>
<dbReference type="Gene3D" id="2.60.120.650">
    <property type="entry name" value="Cupin"/>
    <property type="match status" value="1"/>
</dbReference>
<dbReference type="PROSITE" id="PS50293">
    <property type="entry name" value="TPR_REGION"/>
    <property type="match status" value="1"/>
</dbReference>